<proteinExistence type="predicted"/>
<dbReference type="RefSeq" id="XP_040765226.1">
    <property type="nucleotide sequence ID" value="XM_040908723.1"/>
</dbReference>
<evidence type="ECO:0000313" key="2">
    <source>
        <dbReference type="EMBL" id="KZT07486.1"/>
    </source>
</evidence>
<name>A0A165EPD1_9APHY</name>
<protein>
    <submittedName>
        <fullName evidence="2">Uncharacterized protein</fullName>
    </submittedName>
</protein>
<dbReference type="EMBL" id="KV427619">
    <property type="protein sequence ID" value="KZT07486.1"/>
    <property type="molecule type" value="Genomic_DNA"/>
</dbReference>
<dbReference type="AlphaFoldDB" id="A0A165EPD1"/>
<dbReference type="InParanoid" id="A0A165EPD1"/>
<sequence length="91" mass="10101">MARALCSPSTTAYHRPPATSASSLATMVSATAVVTLTRRRGRGFQERRRHVPGRAAKSLPHLWPAKNLELRSRHHPPPTHNVSTNRHSHLV</sequence>
<evidence type="ECO:0000256" key="1">
    <source>
        <dbReference type="SAM" id="MobiDB-lite"/>
    </source>
</evidence>
<organism evidence="2 3">
    <name type="scientific">Laetiporus sulphureus 93-53</name>
    <dbReference type="NCBI Taxonomy" id="1314785"/>
    <lineage>
        <taxon>Eukaryota</taxon>
        <taxon>Fungi</taxon>
        <taxon>Dikarya</taxon>
        <taxon>Basidiomycota</taxon>
        <taxon>Agaricomycotina</taxon>
        <taxon>Agaricomycetes</taxon>
        <taxon>Polyporales</taxon>
        <taxon>Laetiporus</taxon>
    </lineage>
</organism>
<gene>
    <name evidence="2" type="ORF">LAESUDRAFT_724937</name>
</gene>
<dbReference type="GeneID" id="63825752"/>
<evidence type="ECO:0000313" key="3">
    <source>
        <dbReference type="Proteomes" id="UP000076871"/>
    </source>
</evidence>
<feature type="region of interest" description="Disordered" evidence="1">
    <location>
        <begin position="40"/>
        <end position="91"/>
    </location>
</feature>
<feature type="region of interest" description="Disordered" evidence="1">
    <location>
        <begin position="1"/>
        <end position="21"/>
    </location>
</feature>
<reference evidence="2 3" key="1">
    <citation type="journal article" date="2016" name="Mol. Biol. Evol.">
        <title>Comparative Genomics of Early-Diverging Mushroom-Forming Fungi Provides Insights into the Origins of Lignocellulose Decay Capabilities.</title>
        <authorList>
            <person name="Nagy L.G."/>
            <person name="Riley R."/>
            <person name="Tritt A."/>
            <person name="Adam C."/>
            <person name="Daum C."/>
            <person name="Floudas D."/>
            <person name="Sun H."/>
            <person name="Yadav J.S."/>
            <person name="Pangilinan J."/>
            <person name="Larsson K.H."/>
            <person name="Matsuura K."/>
            <person name="Barry K."/>
            <person name="Labutti K."/>
            <person name="Kuo R."/>
            <person name="Ohm R.A."/>
            <person name="Bhattacharya S.S."/>
            <person name="Shirouzu T."/>
            <person name="Yoshinaga Y."/>
            <person name="Martin F.M."/>
            <person name="Grigoriev I.V."/>
            <person name="Hibbett D.S."/>
        </authorList>
    </citation>
    <scope>NUCLEOTIDE SEQUENCE [LARGE SCALE GENOMIC DNA]</scope>
    <source>
        <strain evidence="2 3">93-53</strain>
    </source>
</reference>
<feature type="compositionally biased region" description="Basic residues" evidence="1">
    <location>
        <begin position="40"/>
        <end position="52"/>
    </location>
</feature>
<accession>A0A165EPD1</accession>
<dbReference type="Proteomes" id="UP000076871">
    <property type="component" value="Unassembled WGS sequence"/>
</dbReference>
<keyword evidence="3" id="KW-1185">Reference proteome</keyword>